<protein>
    <recommendedName>
        <fullName evidence="5">RCC1-like domain-containing protein</fullName>
    </recommendedName>
</protein>
<feature type="region of interest" description="Disordered" evidence="4">
    <location>
        <begin position="586"/>
        <end position="671"/>
    </location>
</feature>
<gene>
    <name evidence="6" type="ORF">ACAT0790_LOCUS60885</name>
</gene>
<dbReference type="InterPro" id="IPR051625">
    <property type="entry name" value="Signaling_Regulatory_Domain"/>
</dbReference>
<keyword evidence="1" id="KW-0677">Repeat</keyword>
<proteinExistence type="predicted"/>
<feature type="coiled-coil region" evidence="3">
    <location>
        <begin position="467"/>
        <end position="554"/>
    </location>
</feature>
<feature type="region of interest" description="Disordered" evidence="4">
    <location>
        <begin position="391"/>
        <end position="423"/>
    </location>
</feature>
<keyword evidence="3" id="KW-0175">Coiled coil</keyword>
<dbReference type="PANTHER" id="PTHR22872:SF2">
    <property type="entry name" value="INHIBITOR OF BRUTON TYROSINE KINASE"/>
    <property type="match status" value="1"/>
</dbReference>
<dbReference type="PROSITE" id="PS00626">
    <property type="entry name" value="RCC1_2"/>
    <property type="match status" value="2"/>
</dbReference>
<feature type="repeat" description="RCC1" evidence="2">
    <location>
        <begin position="63"/>
        <end position="114"/>
    </location>
</feature>
<feature type="repeat" description="RCC1" evidence="2">
    <location>
        <begin position="115"/>
        <end position="166"/>
    </location>
</feature>
<dbReference type="InterPro" id="IPR009091">
    <property type="entry name" value="RCC1/BLIP-II"/>
</dbReference>
<accession>A0A7S1S417</accession>
<feature type="compositionally biased region" description="Basic and acidic residues" evidence="4">
    <location>
        <begin position="445"/>
        <end position="455"/>
    </location>
</feature>
<feature type="repeat" description="RCC1" evidence="2">
    <location>
        <begin position="221"/>
        <end position="272"/>
    </location>
</feature>
<dbReference type="Pfam" id="PF00415">
    <property type="entry name" value="RCC1"/>
    <property type="match status" value="3"/>
</dbReference>
<dbReference type="PRINTS" id="PR00633">
    <property type="entry name" value="RCCNDNSATION"/>
</dbReference>
<feature type="repeat" description="RCC1" evidence="2">
    <location>
        <begin position="273"/>
        <end position="325"/>
    </location>
</feature>
<dbReference type="InterPro" id="IPR058923">
    <property type="entry name" value="RCC1-like_dom"/>
</dbReference>
<evidence type="ECO:0000256" key="2">
    <source>
        <dbReference type="PROSITE-ProRule" id="PRU00235"/>
    </source>
</evidence>
<evidence type="ECO:0000259" key="5">
    <source>
        <dbReference type="Pfam" id="PF25390"/>
    </source>
</evidence>
<evidence type="ECO:0000313" key="6">
    <source>
        <dbReference type="EMBL" id="CAD9184113.1"/>
    </source>
</evidence>
<feature type="region of interest" description="Disordered" evidence="4">
    <location>
        <begin position="445"/>
        <end position="464"/>
    </location>
</feature>
<dbReference type="Pfam" id="PF25390">
    <property type="entry name" value="WD40_RLD"/>
    <property type="match status" value="1"/>
</dbReference>
<dbReference type="PANTHER" id="PTHR22872">
    <property type="entry name" value="BTK-BINDING PROTEIN-RELATED"/>
    <property type="match status" value="1"/>
</dbReference>
<dbReference type="PROSITE" id="PS50012">
    <property type="entry name" value="RCC1_3"/>
    <property type="match status" value="7"/>
</dbReference>
<feature type="compositionally biased region" description="Basic and acidic residues" evidence="4">
    <location>
        <begin position="411"/>
        <end position="423"/>
    </location>
</feature>
<feature type="compositionally biased region" description="Low complexity" evidence="4">
    <location>
        <begin position="624"/>
        <end position="634"/>
    </location>
</feature>
<reference evidence="6" key="1">
    <citation type="submission" date="2021-01" db="EMBL/GenBank/DDBJ databases">
        <authorList>
            <person name="Corre E."/>
            <person name="Pelletier E."/>
            <person name="Niang G."/>
            <person name="Scheremetjew M."/>
            <person name="Finn R."/>
            <person name="Kale V."/>
            <person name="Holt S."/>
            <person name="Cochrane G."/>
            <person name="Meng A."/>
            <person name="Brown T."/>
            <person name="Cohen L."/>
        </authorList>
    </citation>
    <scope>NUCLEOTIDE SEQUENCE</scope>
    <source>
        <strain evidence="6">OF101</strain>
    </source>
</reference>
<dbReference type="AlphaFoldDB" id="A0A7S1S417"/>
<feature type="repeat" description="RCC1" evidence="2">
    <location>
        <begin position="8"/>
        <end position="62"/>
    </location>
</feature>
<evidence type="ECO:0000256" key="1">
    <source>
        <dbReference type="ARBA" id="ARBA00022737"/>
    </source>
</evidence>
<feature type="domain" description="RCC1-like" evidence="5">
    <location>
        <begin position="7"/>
        <end position="214"/>
    </location>
</feature>
<sequence length="671" mass="70623">MGQSSTKAGVVVWGSSEHGQLGIGSLPAEDRAVQPRIVEQLRSVHVRQVCCAGHYSCGLSENGEVYTWGCGKDGQLGHGETKDVYTPKAVRTLQSKLIRTVSCAEHHVAAVSESGVLFTWGKGQNGRLGHGGTESELLPKAVEGLAGHHVSQVSCGDFHTACVLLNPTHVYAWGLGLSGRLGHGDEADRCVPTLVEALSVNHVTFVACGGHHSATISDAGGQLMTWGGGAFGKLGHGNRLAQTSPKLVTALQNKKLVQASLGPHHSAALTQKGEVYTWGQAGRLGHASQGAEVDEMVPRQVMALSSVFVLQVSCGHSHCAVVTETGDVWAWGSSRAFGHTEPSAVPNVPTMIKVLSGKAIVQVACGMTHSIALSDYRRLTGKAALAAARSMGAAPAGKDRMSPPAAAGGRLEGDGGPDAKKPERYLDSGEAALLSGDERNPGVLVERHDTTEGGPEKGLYGSKGLPAPAIEREVAFLSAELKAYQEQTLRLAKLLQETKTKLEALQNENSFLKSELEVMHQCSNDSDERLDTLRRHFNDRIREMERRYSEKERVWKETFGRLRSHLELGTMEGVEAPGMGLGPDFTMARRQGSASGGPGRVDGQGPALADPVALSEGGPMGLPGEEAAGHGAAGSEPLLPAGSENAGARSDSQQRMRAAGRVSLWPGGGQS</sequence>
<dbReference type="InterPro" id="IPR000408">
    <property type="entry name" value="Reg_chr_condens"/>
</dbReference>
<organism evidence="6">
    <name type="scientific">Alexandrium catenella</name>
    <name type="common">Red tide dinoflagellate</name>
    <name type="synonym">Gonyaulax catenella</name>
    <dbReference type="NCBI Taxonomy" id="2925"/>
    <lineage>
        <taxon>Eukaryota</taxon>
        <taxon>Sar</taxon>
        <taxon>Alveolata</taxon>
        <taxon>Dinophyceae</taxon>
        <taxon>Gonyaulacales</taxon>
        <taxon>Pyrocystaceae</taxon>
        <taxon>Alexandrium</taxon>
    </lineage>
</organism>
<evidence type="ECO:0000256" key="3">
    <source>
        <dbReference type="SAM" id="Coils"/>
    </source>
</evidence>
<feature type="repeat" description="RCC1" evidence="2">
    <location>
        <begin position="168"/>
        <end position="219"/>
    </location>
</feature>
<dbReference type="Gene3D" id="2.130.10.30">
    <property type="entry name" value="Regulator of chromosome condensation 1/beta-lactamase-inhibitor protein II"/>
    <property type="match status" value="2"/>
</dbReference>
<feature type="repeat" description="RCC1" evidence="2">
    <location>
        <begin position="326"/>
        <end position="376"/>
    </location>
</feature>
<dbReference type="SUPFAM" id="SSF50985">
    <property type="entry name" value="RCC1/BLIP-II"/>
    <property type="match status" value="1"/>
</dbReference>
<evidence type="ECO:0000256" key="4">
    <source>
        <dbReference type="SAM" id="MobiDB-lite"/>
    </source>
</evidence>
<name>A0A7S1S417_ALECA</name>
<dbReference type="EMBL" id="HBGE01102192">
    <property type="protein sequence ID" value="CAD9184113.1"/>
    <property type="molecule type" value="Transcribed_RNA"/>
</dbReference>